<dbReference type="AlphaFoldDB" id="A0A7X3IP85"/>
<name>A0A7X3IP85_9BACL</name>
<gene>
    <name evidence="1" type="ORF">GRF59_26540</name>
</gene>
<sequence>MLIYSKKFLKQFNVYKEEKIDDFIKFPAVDDRSHTMANAIDEFCFQKLPIIVLKDYLERGYSLDILGVFPEIFKLYFYKFNYKNIVEIGFNYNPRVKFYNYVRPLFFVGNNNENEKKIIVSIPPGEDYLKHYTSILRHLINKLRMDEKTIKIFRFPLHEKNITEWTGLNNNFVKRNDIVILGYTEEIENNLNNKMTLESEHYNEFYGSRRYKLNGKIINFLGVKYSYWGNMSKNITNKLLFLGATEIIYSAKLGTLVNYNDIYNKIYSPIEYIVLDYTRIKHKKFKLKNNFVKLFPEFNSGLHCSVPTILEQNYRFRDIVTNLSINSIDNEISQMAEVVYEHNRKNNSDISFFAVHFPTDYVRKYDEKNLDTKFDLSNNRLPLSSSKKRKIINEISNYLHYYLVSYTDLSINNSKIKSEIIPSRV</sequence>
<proteinExistence type="predicted"/>
<comment type="caution">
    <text evidence="1">The sequence shown here is derived from an EMBL/GenBank/DDBJ whole genome shotgun (WGS) entry which is preliminary data.</text>
</comment>
<dbReference type="EMBL" id="WUBI01000006">
    <property type="protein sequence ID" value="MWV47158.1"/>
    <property type="molecule type" value="Genomic_DNA"/>
</dbReference>
<dbReference type="Proteomes" id="UP000460318">
    <property type="component" value="Unassembled WGS sequence"/>
</dbReference>
<accession>A0A7X3IP85</accession>
<reference evidence="1 2" key="1">
    <citation type="submission" date="2019-12" db="EMBL/GenBank/DDBJ databases">
        <title>Paenibacillus sp. nov., an endophytic bacterium isolated from the stem of Dendrobium.</title>
        <authorList>
            <person name="Zhao R."/>
        </authorList>
    </citation>
    <scope>NUCLEOTIDE SEQUENCE [LARGE SCALE GENOMIC DNA]</scope>
    <source>
        <strain evidence="1 2">HJL G12</strain>
    </source>
</reference>
<organism evidence="1 2">
    <name type="scientific">Paenibacillus dendrobii</name>
    <dbReference type="NCBI Taxonomy" id="2691084"/>
    <lineage>
        <taxon>Bacteria</taxon>
        <taxon>Bacillati</taxon>
        <taxon>Bacillota</taxon>
        <taxon>Bacilli</taxon>
        <taxon>Bacillales</taxon>
        <taxon>Paenibacillaceae</taxon>
        <taxon>Paenibacillus</taxon>
    </lineage>
</organism>
<keyword evidence="2" id="KW-1185">Reference proteome</keyword>
<evidence type="ECO:0000313" key="1">
    <source>
        <dbReference type="EMBL" id="MWV47158.1"/>
    </source>
</evidence>
<evidence type="ECO:0000313" key="2">
    <source>
        <dbReference type="Proteomes" id="UP000460318"/>
    </source>
</evidence>
<dbReference type="RefSeq" id="WP_160500749.1">
    <property type="nucleotide sequence ID" value="NZ_WUBI01000006.1"/>
</dbReference>
<protein>
    <submittedName>
        <fullName evidence="1">Uncharacterized protein</fullName>
    </submittedName>
</protein>